<dbReference type="Pfam" id="PF00353">
    <property type="entry name" value="HemolysinCabind"/>
    <property type="match status" value="1"/>
</dbReference>
<proteinExistence type="predicted"/>
<gene>
    <name evidence="8" type="ORF">YA0852_12810</name>
</gene>
<dbReference type="PRINTS" id="PR00313">
    <property type="entry name" value="CABNDNGRPT"/>
</dbReference>
<dbReference type="SUPFAM" id="SSF51120">
    <property type="entry name" value="beta-Roll"/>
    <property type="match status" value="1"/>
</dbReference>
<dbReference type="EMBL" id="JAEILG010000026">
    <property type="protein sequence ID" value="MBI6564981.1"/>
    <property type="molecule type" value="Genomic_DNA"/>
</dbReference>
<evidence type="ECO:0000256" key="6">
    <source>
        <dbReference type="SAM" id="MobiDB-lite"/>
    </source>
</evidence>
<evidence type="ECO:0000256" key="5">
    <source>
        <dbReference type="ARBA" id="ARBA00022837"/>
    </source>
</evidence>
<comment type="cofactor">
    <cofactor evidence="1">
        <name>Ca(2+)</name>
        <dbReference type="ChEBI" id="CHEBI:29108"/>
    </cofactor>
</comment>
<comment type="subcellular location">
    <subcellularLocation>
        <location evidence="2">Secreted</location>
    </subcellularLocation>
</comment>
<keyword evidence="5" id="KW-0106">Calcium</keyword>
<keyword evidence="9" id="KW-1185">Reference proteome</keyword>
<dbReference type="Pfam" id="PF08548">
    <property type="entry name" value="Peptidase_M10_C"/>
    <property type="match status" value="1"/>
</dbReference>
<evidence type="ECO:0000256" key="1">
    <source>
        <dbReference type="ARBA" id="ARBA00001913"/>
    </source>
</evidence>
<reference evidence="8 9" key="1">
    <citation type="submission" date="2020-12" db="EMBL/GenBank/DDBJ databases">
        <title>Comparative genomic insights into the epidemiology and virulence of plant pathogenic Pseudomonads from Turkey.</title>
        <authorList>
            <person name="Dillon M."/>
            <person name="Ruiz-Bedoya T."/>
            <person name="Bendalovic-Torma C."/>
            <person name="Guttman K.M."/>
            <person name="Kwak H."/>
            <person name="Middleton M.A."/>
            <person name="Wang P.W."/>
            <person name="Horuz S."/>
            <person name="Aysan Y."/>
            <person name="Guttman D.S."/>
        </authorList>
    </citation>
    <scope>NUCLEOTIDE SEQUENCE [LARGE SCALE GENOMIC DNA]</scope>
    <source>
        <strain evidence="8 9">S5_IA_2b</strain>
    </source>
</reference>
<feature type="compositionally biased region" description="Basic and acidic residues" evidence="6">
    <location>
        <begin position="223"/>
        <end position="236"/>
    </location>
</feature>
<keyword evidence="4" id="KW-0677">Repeat</keyword>
<feature type="compositionally biased region" description="Basic and acidic residues" evidence="6">
    <location>
        <begin position="119"/>
        <end position="129"/>
    </location>
</feature>
<keyword evidence="3" id="KW-0964">Secreted</keyword>
<dbReference type="Gene3D" id="2.150.10.10">
    <property type="entry name" value="Serralysin-like metalloprotease, C-terminal"/>
    <property type="match status" value="1"/>
</dbReference>
<accession>A0ABS0UHB4</accession>
<feature type="compositionally biased region" description="Polar residues" evidence="6">
    <location>
        <begin position="37"/>
        <end position="49"/>
    </location>
</feature>
<name>A0ABS0UHB4_9PSED</name>
<evidence type="ECO:0000313" key="9">
    <source>
        <dbReference type="Proteomes" id="UP000648914"/>
    </source>
</evidence>
<evidence type="ECO:0000259" key="7">
    <source>
        <dbReference type="Pfam" id="PF08548"/>
    </source>
</evidence>
<evidence type="ECO:0000313" key="8">
    <source>
        <dbReference type="EMBL" id="MBI6564981.1"/>
    </source>
</evidence>
<dbReference type="InterPro" id="IPR011049">
    <property type="entry name" value="Serralysin-like_metalloprot_C"/>
</dbReference>
<dbReference type="Proteomes" id="UP000648914">
    <property type="component" value="Unassembled WGS sequence"/>
</dbReference>
<feature type="compositionally biased region" description="Basic and acidic residues" evidence="6">
    <location>
        <begin position="195"/>
        <end position="208"/>
    </location>
</feature>
<protein>
    <submittedName>
        <fullName evidence="8">M10 family metallopeptidase C-terminal domain-containing protein</fullName>
    </submittedName>
</protein>
<dbReference type="InterPro" id="IPR001343">
    <property type="entry name" value="Hemolysn_Ca-bd"/>
</dbReference>
<evidence type="ECO:0000256" key="2">
    <source>
        <dbReference type="ARBA" id="ARBA00004613"/>
    </source>
</evidence>
<organism evidence="8 9">
    <name type="scientific">Pseudomonas synxantha</name>
    <dbReference type="NCBI Taxonomy" id="47883"/>
    <lineage>
        <taxon>Bacteria</taxon>
        <taxon>Pseudomonadati</taxon>
        <taxon>Pseudomonadota</taxon>
        <taxon>Gammaproteobacteria</taxon>
        <taxon>Pseudomonadales</taxon>
        <taxon>Pseudomonadaceae</taxon>
        <taxon>Pseudomonas</taxon>
    </lineage>
</organism>
<evidence type="ECO:0000256" key="4">
    <source>
        <dbReference type="ARBA" id="ARBA00022737"/>
    </source>
</evidence>
<comment type="caution">
    <text evidence="8">The sequence shown here is derived from an EMBL/GenBank/DDBJ whole genome shotgun (WGS) entry which is preliminary data.</text>
</comment>
<feature type="region of interest" description="Disordered" evidence="6">
    <location>
        <begin position="1"/>
        <end position="49"/>
    </location>
</feature>
<sequence length="526" mass="55134">MVNVNLPGLNSYVPTMDTAPKPSPTAPSGGYGDNEPVGTSNNTHQGNDQLLSKGSRLLSLSAHSAGGLSSLQRLYGSNMNSNTSGLLQPGETKISNRLFLNMGGVDGNVLTANCLSIPKGEETKPKGEQPKPASEQTRPTGDRPQPFCEETVPKSDQCEPAGGKPKPVGFDAKTKEDKTKPTGVDTSPTGGKPKAAGEETRPQGDKTKPTGVDTSPTGGKPKAAGEETRPQGDKTKPTGVDTSPTGGKPKVAGGETNPKGDPAKPQGDQPRPSVGFRPIGPDLPVDKTNAKPKGPDLSVDTTYVKPKAPEAPVDTIYGFNSNTGRPETTLTSATDKPQFNIWDKEGVDTFDFSGFKQDQIIDLRSGALSSVGGLRENVRIGTSTVIENAVGGSGNDRIIGNSADNVLIGGAGADNLVGGGGWNTFKFNAFADSTRTQADLLLDFNTGQDKIDLSQMAIDGKVAFNFVEEYTGKTGDTIIKFNPQTGRYLLAIDLDGDGKTDFLIKSTRMISPEDVIGLNIRDAGYL</sequence>
<feature type="domain" description="Peptidase M10 serralysin C-terminal" evidence="7">
    <location>
        <begin position="314"/>
        <end position="507"/>
    </location>
</feature>
<feature type="region of interest" description="Disordered" evidence="6">
    <location>
        <begin position="118"/>
        <end position="302"/>
    </location>
</feature>
<dbReference type="InterPro" id="IPR013858">
    <property type="entry name" value="Peptidase_M10B_C"/>
</dbReference>
<evidence type="ECO:0000256" key="3">
    <source>
        <dbReference type="ARBA" id="ARBA00022525"/>
    </source>
</evidence>